<dbReference type="InterPro" id="IPR012280">
    <property type="entry name" value="Semialdhyde_DH_dimer_dom"/>
</dbReference>
<comment type="similarity">
    <text evidence="1">Belongs to the aspartate-semialdehyde dehydrogenase family.</text>
</comment>
<dbReference type="GO" id="GO:0008652">
    <property type="term" value="P:amino acid biosynthetic process"/>
    <property type="evidence" value="ECO:0007669"/>
    <property type="project" value="InterPro"/>
</dbReference>
<dbReference type="Pfam" id="PF01118">
    <property type="entry name" value="Semialdhyde_dh"/>
    <property type="match status" value="1"/>
</dbReference>
<reference evidence="4" key="1">
    <citation type="submission" date="2018-05" db="EMBL/GenBank/DDBJ databases">
        <authorList>
            <person name="Lanie J.A."/>
            <person name="Ng W.-L."/>
            <person name="Kazmierczak K.M."/>
            <person name="Andrzejewski T.M."/>
            <person name="Davidsen T.M."/>
            <person name="Wayne K.J."/>
            <person name="Tettelin H."/>
            <person name="Glass J.I."/>
            <person name="Rusch D."/>
            <person name="Podicherti R."/>
            <person name="Tsui H.-C.T."/>
            <person name="Winkler M.E."/>
        </authorList>
    </citation>
    <scope>NUCLEOTIDE SEQUENCE</scope>
</reference>
<dbReference type="InterPro" id="IPR000534">
    <property type="entry name" value="Semialdehyde_DH_NAD-bd"/>
</dbReference>
<evidence type="ECO:0000256" key="1">
    <source>
        <dbReference type="ARBA" id="ARBA00010584"/>
    </source>
</evidence>
<evidence type="ECO:0000259" key="3">
    <source>
        <dbReference type="Pfam" id="PF02774"/>
    </source>
</evidence>
<dbReference type="EMBL" id="UINC01062636">
    <property type="protein sequence ID" value="SVB89446.1"/>
    <property type="molecule type" value="Genomic_DNA"/>
</dbReference>
<accession>A0A382HQ48</accession>
<name>A0A382HQ48_9ZZZZ</name>
<dbReference type="PANTHER" id="PTHR46278:SF2">
    <property type="entry name" value="ASPARTATE-SEMIALDEHYDE DEHYDROGENASE"/>
    <property type="match status" value="1"/>
</dbReference>
<organism evidence="4">
    <name type="scientific">marine metagenome</name>
    <dbReference type="NCBI Taxonomy" id="408172"/>
    <lineage>
        <taxon>unclassified sequences</taxon>
        <taxon>metagenomes</taxon>
        <taxon>ecological metagenomes</taxon>
    </lineage>
</organism>
<feature type="non-terminal residue" evidence="4">
    <location>
        <position position="121"/>
    </location>
</feature>
<dbReference type="PANTHER" id="PTHR46278">
    <property type="entry name" value="DEHYDROGENASE, PUTATIVE-RELATED"/>
    <property type="match status" value="1"/>
</dbReference>
<dbReference type="Gene3D" id="3.40.50.720">
    <property type="entry name" value="NAD(P)-binding Rossmann-like Domain"/>
    <property type="match status" value="1"/>
</dbReference>
<dbReference type="GO" id="GO:0016620">
    <property type="term" value="F:oxidoreductase activity, acting on the aldehyde or oxo group of donors, NAD or NADP as acceptor"/>
    <property type="evidence" value="ECO:0007669"/>
    <property type="project" value="InterPro"/>
</dbReference>
<dbReference type="GO" id="GO:0046983">
    <property type="term" value="F:protein dimerization activity"/>
    <property type="evidence" value="ECO:0007669"/>
    <property type="project" value="InterPro"/>
</dbReference>
<feature type="domain" description="Semialdehyde dehydrogenase NAD-binding" evidence="2">
    <location>
        <begin position="1"/>
        <end position="50"/>
    </location>
</feature>
<feature type="non-terminal residue" evidence="4">
    <location>
        <position position="1"/>
    </location>
</feature>
<evidence type="ECO:0008006" key="5">
    <source>
        <dbReference type="Google" id="ProtNLM"/>
    </source>
</evidence>
<dbReference type="Pfam" id="PF02774">
    <property type="entry name" value="Semialdhyde_dhC"/>
    <property type="match status" value="1"/>
</dbReference>
<dbReference type="GO" id="GO:0051287">
    <property type="term" value="F:NAD binding"/>
    <property type="evidence" value="ECO:0007669"/>
    <property type="project" value="InterPro"/>
</dbReference>
<evidence type="ECO:0000313" key="4">
    <source>
        <dbReference type="EMBL" id="SVB89446.1"/>
    </source>
</evidence>
<feature type="domain" description="Semialdehyde dehydrogenase dimerisation" evidence="3">
    <location>
        <begin position="72"/>
        <end position="119"/>
    </location>
</feature>
<protein>
    <recommendedName>
        <fullName evidence="5">Aspartate-semialdehyde dehydrogenase</fullName>
    </recommendedName>
</protein>
<dbReference type="SUPFAM" id="SSF51735">
    <property type="entry name" value="NAD(P)-binding Rossmann-fold domains"/>
    <property type="match status" value="1"/>
</dbReference>
<gene>
    <name evidence="4" type="ORF">METZ01_LOCUS242300</name>
</gene>
<dbReference type="AlphaFoldDB" id="A0A382HQ48"/>
<evidence type="ECO:0000259" key="2">
    <source>
        <dbReference type="Pfam" id="PF01118"/>
    </source>
</evidence>
<proteinExistence type="inferred from homology"/>
<dbReference type="InterPro" id="IPR036291">
    <property type="entry name" value="NAD(P)-bd_dom_sf"/>
</dbReference>
<sequence>VFISADSEVSKNLAPAAAADGALVIDDGSAFRMKENVPLVIPEVNEEDINFHEGIISIPNCTTTPLVMVLHSIRQVAKIDRVQVATYQAVSGSGTSAVVELQQQTEEFLAKKKINKNVYPH</sequence>